<protein>
    <submittedName>
        <fullName evidence="1">Uncharacterized protein</fullName>
    </submittedName>
</protein>
<reference evidence="1 2" key="1">
    <citation type="submission" date="2019-01" db="EMBL/GenBank/DDBJ databases">
        <title>Draft genome sequences of three monokaryotic isolates of the white-rot basidiomycete fungus Dichomitus squalens.</title>
        <authorList>
            <consortium name="DOE Joint Genome Institute"/>
            <person name="Lopez S.C."/>
            <person name="Andreopoulos B."/>
            <person name="Pangilinan J."/>
            <person name="Lipzen A."/>
            <person name="Riley R."/>
            <person name="Ahrendt S."/>
            <person name="Ng V."/>
            <person name="Barry K."/>
            <person name="Daum C."/>
            <person name="Grigoriev I.V."/>
            <person name="Hilden K.S."/>
            <person name="Makela M.R."/>
            <person name="de Vries R.P."/>
        </authorList>
    </citation>
    <scope>NUCLEOTIDE SEQUENCE [LARGE SCALE GENOMIC DNA]</scope>
    <source>
        <strain evidence="1 2">CBS 464.89</strain>
    </source>
</reference>
<dbReference type="AlphaFoldDB" id="A0A4Q9NVU8"/>
<gene>
    <name evidence="1" type="ORF">BD310DRAFT_808340</name>
</gene>
<dbReference type="Proteomes" id="UP000292082">
    <property type="component" value="Unassembled WGS sequence"/>
</dbReference>
<dbReference type="STRING" id="114155.A0A4Q9NVU8"/>
<evidence type="ECO:0000313" key="1">
    <source>
        <dbReference type="EMBL" id="TBU63850.1"/>
    </source>
</evidence>
<dbReference type="EMBL" id="ML145088">
    <property type="protein sequence ID" value="TBU63850.1"/>
    <property type="molecule type" value="Genomic_DNA"/>
</dbReference>
<accession>A0A4Q9NVU8</accession>
<evidence type="ECO:0000313" key="2">
    <source>
        <dbReference type="Proteomes" id="UP000292082"/>
    </source>
</evidence>
<keyword evidence="2" id="KW-1185">Reference proteome</keyword>
<sequence length="56" mass="5904">MTKNKSLPSPPKDGTPAYETTDEYFDGAEMGMGGASLGRKTSLLKKVGTVVKGRAK</sequence>
<name>A0A4Q9NVU8_9APHY</name>
<proteinExistence type="predicted"/>
<organism evidence="1 2">
    <name type="scientific">Dichomitus squalens</name>
    <dbReference type="NCBI Taxonomy" id="114155"/>
    <lineage>
        <taxon>Eukaryota</taxon>
        <taxon>Fungi</taxon>
        <taxon>Dikarya</taxon>
        <taxon>Basidiomycota</taxon>
        <taxon>Agaricomycotina</taxon>
        <taxon>Agaricomycetes</taxon>
        <taxon>Polyporales</taxon>
        <taxon>Polyporaceae</taxon>
        <taxon>Dichomitus</taxon>
    </lineage>
</organism>